<protein>
    <submittedName>
        <fullName evidence="2">Uncharacterized protein</fullName>
    </submittedName>
</protein>
<evidence type="ECO:0000313" key="3">
    <source>
        <dbReference type="Proteomes" id="UP000051952"/>
    </source>
</evidence>
<keyword evidence="3" id="KW-1185">Reference proteome</keyword>
<proteinExistence type="predicted"/>
<dbReference type="VEuPathDB" id="TriTrypDB:BSAL_30560"/>
<organism evidence="2 3">
    <name type="scientific">Bodo saltans</name>
    <name type="common">Flagellated protozoan</name>
    <dbReference type="NCBI Taxonomy" id="75058"/>
    <lineage>
        <taxon>Eukaryota</taxon>
        <taxon>Discoba</taxon>
        <taxon>Euglenozoa</taxon>
        <taxon>Kinetoplastea</taxon>
        <taxon>Metakinetoplastina</taxon>
        <taxon>Eubodonida</taxon>
        <taxon>Bodonidae</taxon>
        <taxon>Bodo</taxon>
    </lineage>
</organism>
<dbReference type="AlphaFoldDB" id="A0A0S4JLW4"/>
<feature type="non-terminal residue" evidence="2">
    <location>
        <position position="280"/>
    </location>
</feature>
<evidence type="ECO:0000256" key="1">
    <source>
        <dbReference type="SAM" id="MobiDB-lite"/>
    </source>
</evidence>
<name>A0A0S4JLW4_BODSA</name>
<accession>A0A0S4JLW4</accession>
<sequence length="280" mass="29998">MDPADVQPPPPTAAEIEFLDKLRSSYLSTTIPAQSIADEIVDQVFDSAFAIILEHFFDRQAVPYAITWATKQMTDALFVAFQGPDVGVGKPTMTSHHLGHNNNQQQQHHADPHSWGSWHADPEPQRVPMDACSRSTLRVVYRPRPVSPEQPEGDLDATVAAMTHSKSGRQLNKRNLSRMASMMDASGSSVGRRASSVANSKSKKKLGGSSSLNSSAARSQRSLGDESMQSDSASRDRSDMLSVATSGSSGKDATVEGSALTTPQAGALLTKVASSFSSQQ</sequence>
<gene>
    <name evidence="2" type="ORF">BSAL_30560</name>
</gene>
<feature type="compositionally biased region" description="Low complexity" evidence="1">
    <location>
        <begin position="207"/>
        <end position="222"/>
    </location>
</feature>
<reference evidence="3" key="1">
    <citation type="submission" date="2015-09" db="EMBL/GenBank/DDBJ databases">
        <authorList>
            <consortium name="Pathogen Informatics"/>
        </authorList>
    </citation>
    <scope>NUCLEOTIDE SEQUENCE [LARGE SCALE GENOMIC DNA]</scope>
    <source>
        <strain evidence="3">Lake Konstanz</strain>
    </source>
</reference>
<feature type="compositionally biased region" description="Low complexity" evidence="1">
    <location>
        <begin position="185"/>
        <end position="200"/>
    </location>
</feature>
<evidence type="ECO:0000313" key="2">
    <source>
        <dbReference type="EMBL" id="CUG91172.1"/>
    </source>
</evidence>
<feature type="region of interest" description="Disordered" evidence="1">
    <location>
        <begin position="182"/>
        <end position="266"/>
    </location>
</feature>
<dbReference type="Proteomes" id="UP000051952">
    <property type="component" value="Unassembled WGS sequence"/>
</dbReference>
<feature type="region of interest" description="Disordered" evidence="1">
    <location>
        <begin position="91"/>
        <end position="124"/>
    </location>
</feature>
<dbReference type="EMBL" id="CYKH01001895">
    <property type="protein sequence ID" value="CUG91172.1"/>
    <property type="molecule type" value="Genomic_DNA"/>
</dbReference>